<evidence type="ECO:0000256" key="2">
    <source>
        <dbReference type="ARBA" id="ARBA00022833"/>
    </source>
</evidence>
<dbReference type="InterPro" id="IPR001138">
    <property type="entry name" value="Zn2Cys6_DnaBD"/>
</dbReference>
<keyword evidence="5" id="KW-0539">Nucleus</keyword>
<dbReference type="OrthoDB" id="2441642at2759"/>
<evidence type="ECO:0000256" key="4">
    <source>
        <dbReference type="ARBA" id="ARBA00023163"/>
    </source>
</evidence>
<evidence type="ECO:0000256" key="5">
    <source>
        <dbReference type="ARBA" id="ARBA00023242"/>
    </source>
</evidence>
<feature type="region of interest" description="Disordered" evidence="7">
    <location>
        <begin position="77"/>
        <end position="102"/>
    </location>
</feature>
<protein>
    <recommendedName>
        <fullName evidence="12">Zn(2)-C6 fungal-type domain-containing protein</fullName>
    </recommendedName>
</protein>
<keyword evidence="11" id="KW-1185">Reference proteome</keyword>
<organism evidence="10 11">
    <name type="scientific">Melanomma pulvis-pyrius CBS 109.77</name>
    <dbReference type="NCBI Taxonomy" id="1314802"/>
    <lineage>
        <taxon>Eukaryota</taxon>
        <taxon>Fungi</taxon>
        <taxon>Dikarya</taxon>
        <taxon>Ascomycota</taxon>
        <taxon>Pezizomycotina</taxon>
        <taxon>Dothideomycetes</taxon>
        <taxon>Pleosporomycetidae</taxon>
        <taxon>Pleosporales</taxon>
        <taxon>Melanommataceae</taxon>
        <taxon>Melanomma</taxon>
    </lineage>
</organism>
<keyword evidence="2" id="KW-0862">Zinc</keyword>
<accession>A0A6A6WRI0</accession>
<dbReference type="PROSITE" id="PS50048">
    <property type="entry name" value="ZN2_CY6_FUNGAL_2"/>
    <property type="match status" value="1"/>
</dbReference>
<keyword evidence="1" id="KW-0479">Metal-binding</keyword>
<feature type="domain" description="C2H2-type" evidence="9">
    <location>
        <begin position="5"/>
        <end position="33"/>
    </location>
</feature>
<dbReference type="Gene3D" id="4.10.240.10">
    <property type="entry name" value="Zn(2)-C6 fungal-type DNA-binding domain"/>
    <property type="match status" value="1"/>
</dbReference>
<evidence type="ECO:0000259" key="9">
    <source>
        <dbReference type="PROSITE" id="PS50157"/>
    </source>
</evidence>
<dbReference type="SUPFAM" id="SSF57701">
    <property type="entry name" value="Zn2/Cys6 DNA-binding domain"/>
    <property type="match status" value="1"/>
</dbReference>
<reference evidence="10" key="1">
    <citation type="journal article" date="2020" name="Stud. Mycol.">
        <title>101 Dothideomycetes genomes: a test case for predicting lifestyles and emergence of pathogens.</title>
        <authorList>
            <person name="Haridas S."/>
            <person name="Albert R."/>
            <person name="Binder M."/>
            <person name="Bloem J."/>
            <person name="Labutti K."/>
            <person name="Salamov A."/>
            <person name="Andreopoulos B."/>
            <person name="Baker S."/>
            <person name="Barry K."/>
            <person name="Bills G."/>
            <person name="Bluhm B."/>
            <person name="Cannon C."/>
            <person name="Castanera R."/>
            <person name="Culley D."/>
            <person name="Daum C."/>
            <person name="Ezra D."/>
            <person name="Gonzalez J."/>
            <person name="Henrissat B."/>
            <person name="Kuo A."/>
            <person name="Liang C."/>
            <person name="Lipzen A."/>
            <person name="Lutzoni F."/>
            <person name="Magnuson J."/>
            <person name="Mondo S."/>
            <person name="Nolan M."/>
            <person name="Ohm R."/>
            <person name="Pangilinan J."/>
            <person name="Park H.-J."/>
            <person name="Ramirez L."/>
            <person name="Alfaro M."/>
            <person name="Sun H."/>
            <person name="Tritt A."/>
            <person name="Yoshinaga Y."/>
            <person name="Zwiers L.-H."/>
            <person name="Turgeon B."/>
            <person name="Goodwin S."/>
            <person name="Spatafora J."/>
            <person name="Crous P."/>
            <person name="Grigoriev I."/>
        </authorList>
    </citation>
    <scope>NUCLEOTIDE SEQUENCE</scope>
    <source>
        <strain evidence="10">CBS 109.77</strain>
    </source>
</reference>
<dbReference type="PROSITE" id="PS00463">
    <property type="entry name" value="ZN2_CY6_FUNGAL_1"/>
    <property type="match status" value="1"/>
</dbReference>
<evidence type="ECO:0000256" key="7">
    <source>
        <dbReference type="SAM" id="MobiDB-lite"/>
    </source>
</evidence>
<dbReference type="InterPro" id="IPR036864">
    <property type="entry name" value="Zn2-C6_fun-type_DNA-bd_sf"/>
</dbReference>
<dbReference type="SMART" id="SM00066">
    <property type="entry name" value="GAL4"/>
    <property type="match status" value="1"/>
</dbReference>
<keyword evidence="6" id="KW-0863">Zinc-finger</keyword>
<dbReference type="GO" id="GO:0008270">
    <property type="term" value="F:zinc ion binding"/>
    <property type="evidence" value="ECO:0007669"/>
    <property type="project" value="UniProtKB-KW"/>
</dbReference>
<dbReference type="EMBL" id="MU002446">
    <property type="protein sequence ID" value="KAF2786544.1"/>
    <property type="molecule type" value="Genomic_DNA"/>
</dbReference>
<evidence type="ECO:0000256" key="3">
    <source>
        <dbReference type="ARBA" id="ARBA00023015"/>
    </source>
</evidence>
<dbReference type="PROSITE" id="PS50157">
    <property type="entry name" value="ZINC_FINGER_C2H2_2"/>
    <property type="match status" value="1"/>
</dbReference>
<dbReference type="CDD" id="cd00067">
    <property type="entry name" value="GAL4"/>
    <property type="match status" value="1"/>
</dbReference>
<evidence type="ECO:0000313" key="11">
    <source>
        <dbReference type="Proteomes" id="UP000799757"/>
    </source>
</evidence>
<dbReference type="InterPro" id="IPR036236">
    <property type="entry name" value="Znf_C2H2_sf"/>
</dbReference>
<gene>
    <name evidence="10" type="ORF">K505DRAFT_143624</name>
</gene>
<evidence type="ECO:0000259" key="8">
    <source>
        <dbReference type="PROSITE" id="PS50048"/>
    </source>
</evidence>
<sequence>MDPHFKCQICKKSFTQKSSLIRHNKRCTPGPAPSLRQKSCRQCTSSKTKCDLQRPKCSRCDQRDTACDYVVPMTRGTRLSSSPAKDDSTNAREQALDSGSGNSISTVGIAPIGFTTESHVLSTDSMGFDLNTSFTSLEFIDPSITTSDQMFNILATDKDPFSNYQWSTPANPNSLTMPITHNDVASLHTSTSTSSENGNFTFEDWLLWNPGPSRTIPPLVRHSMETLLRVIKTWPKILAKGLQIPPMIHFTHTSPDTMLQPMANCITISKMWAGQSDGTTQIVRQAILQEMRSLFQQYRSMDERHLLSAMQALVMYTVILMFPGKGQHSVSLVDPAIFLALRKVVSYVAKTGMMLVEERDNERPSWESWVHVTAKRRAVFTLYLLHWSYSVYHSLPSFECSQLGFMPAPAPKFLWQAETKEKWEDMYTRWLAQWDDCPYMMSEFAAIQAGTTLERRSETWLEDADELGILFFSIGTTVHPCVEWW</sequence>
<dbReference type="Pfam" id="PF00172">
    <property type="entry name" value="Zn_clus"/>
    <property type="match status" value="1"/>
</dbReference>
<evidence type="ECO:0000256" key="1">
    <source>
        <dbReference type="ARBA" id="ARBA00022723"/>
    </source>
</evidence>
<evidence type="ECO:0000256" key="6">
    <source>
        <dbReference type="PROSITE-ProRule" id="PRU00042"/>
    </source>
</evidence>
<name>A0A6A6WRI0_9PLEO</name>
<evidence type="ECO:0008006" key="12">
    <source>
        <dbReference type="Google" id="ProtNLM"/>
    </source>
</evidence>
<dbReference type="PANTHER" id="PTHR47660:SF3">
    <property type="entry name" value="FINGER DOMAIN PROTEIN, PUTATIVE (AFU_ORTHOLOGUE AFUA_4G03310)-RELATED"/>
    <property type="match status" value="1"/>
</dbReference>
<dbReference type="AlphaFoldDB" id="A0A6A6WRI0"/>
<evidence type="ECO:0000313" key="10">
    <source>
        <dbReference type="EMBL" id="KAF2786544.1"/>
    </source>
</evidence>
<dbReference type="GO" id="GO:0000981">
    <property type="term" value="F:DNA-binding transcription factor activity, RNA polymerase II-specific"/>
    <property type="evidence" value="ECO:0007669"/>
    <property type="project" value="InterPro"/>
</dbReference>
<keyword evidence="4" id="KW-0804">Transcription</keyword>
<keyword evidence="3" id="KW-0805">Transcription regulation</keyword>
<dbReference type="Gene3D" id="3.30.160.60">
    <property type="entry name" value="Classic Zinc Finger"/>
    <property type="match status" value="1"/>
</dbReference>
<dbReference type="PANTHER" id="PTHR47660">
    <property type="entry name" value="TRANSCRIPTION FACTOR WITH C2H2 AND ZN(2)-CYS(6) DNA BINDING DOMAIN (EUROFUNG)-RELATED-RELATED"/>
    <property type="match status" value="1"/>
</dbReference>
<proteinExistence type="predicted"/>
<feature type="domain" description="Zn(2)-C6 fungal-type" evidence="8">
    <location>
        <begin position="39"/>
        <end position="69"/>
    </location>
</feature>
<dbReference type="SUPFAM" id="SSF57667">
    <property type="entry name" value="beta-beta-alpha zinc fingers"/>
    <property type="match status" value="1"/>
</dbReference>
<dbReference type="Proteomes" id="UP000799757">
    <property type="component" value="Unassembled WGS sequence"/>
</dbReference>
<dbReference type="InterPro" id="IPR013087">
    <property type="entry name" value="Znf_C2H2_type"/>
</dbReference>